<name>A0A0V1CF51_TRIPS</name>
<protein>
    <submittedName>
        <fullName evidence="1">Uncharacterized protein</fullName>
    </submittedName>
</protein>
<proteinExistence type="predicted"/>
<evidence type="ECO:0000313" key="2">
    <source>
        <dbReference type="Proteomes" id="UP000054632"/>
    </source>
</evidence>
<gene>
    <name evidence="1" type="ORF">T4A_5590</name>
</gene>
<dbReference type="Proteomes" id="UP000054632">
    <property type="component" value="Unassembled WGS sequence"/>
</dbReference>
<dbReference type="AlphaFoldDB" id="A0A0V1CF51"/>
<reference evidence="1 2" key="1">
    <citation type="submission" date="2015-01" db="EMBL/GenBank/DDBJ databases">
        <title>Evolution of Trichinella species and genotypes.</title>
        <authorList>
            <person name="Korhonen P.K."/>
            <person name="Edoardo P."/>
            <person name="Giuseppe L.R."/>
            <person name="Gasser R.B."/>
        </authorList>
    </citation>
    <scope>NUCLEOTIDE SEQUENCE [LARGE SCALE GENOMIC DNA]</scope>
    <source>
        <strain evidence="1">ISS13</strain>
    </source>
</reference>
<comment type="caution">
    <text evidence="1">The sequence shown here is derived from an EMBL/GenBank/DDBJ whole genome shotgun (WGS) entry which is preliminary data.</text>
</comment>
<dbReference type="EMBL" id="JYDR01003931">
    <property type="protein sequence ID" value="KRY47894.1"/>
    <property type="molecule type" value="Genomic_DNA"/>
</dbReference>
<evidence type="ECO:0000313" key="1">
    <source>
        <dbReference type="EMBL" id="KRY47894.1"/>
    </source>
</evidence>
<organism evidence="1 2">
    <name type="scientific">Trichinella pseudospiralis</name>
    <name type="common">Parasitic roundworm</name>
    <dbReference type="NCBI Taxonomy" id="6337"/>
    <lineage>
        <taxon>Eukaryota</taxon>
        <taxon>Metazoa</taxon>
        <taxon>Ecdysozoa</taxon>
        <taxon>Nematoda</taxon>
        <taxon>Enoplea</taxon>
        <taxon>Dorylaimia</taxon>
        <taxon>Trichinellida</taxon>
        <taxon>Trichinellidae</taxon>
        <taxon>Trichinella</taxon>
    </lineage>
</organism>
<accession>A0A0V1CF51</accession>
<sequence>MLLYILREYSERRVIFSAIIQSFISIEMRL</sequence>